<dbReference type="Gene3D" id="3.40.50.1820">
    <property type="entry name" value="alpha/beta hydrolase"/>
    <property type="match status" value="1"/>
</dbReference>
<reference evidence="4 5" key="1">
    <citation type="submission" date="2020-01" db="EMBL/GenBank/DDBJ databases">
        <title>Herbidospora sp. NEAU-GS84 nov., a novel actinomycete isolated from soil.</title>
        <authorList>
            <person name="Han L."/>
        </authorList>
    </citation>
    <scope>NUCLEOTIDE SEQUENCE [LARGE SCALE GENOMIC DNA]</scope>
    <source>
        <strain evidence="4 5">NEAU-GS84</strain>
    </source>
</reference>
<evidence type="ECO:0000256" key="2">
    <source>
        <dbReference type="ARBA" id="ARBA00022801"/>
    </source>
</evidence>
<dbReference type="RefSeq" id="WP_161483969.1">
    <property type="nucleotide sequence ID" value="NZ_WXEW01000013.1"/>
</dbReference>
<dbReference type="GO" id="GO:0016787">
    <property type="term" value="F:hydrolase activity"/>
    <property type="evidence" value="ECO:0007669"/>
    <property type="project" value="UniProtKB-KW"/>
</dbReference>
<organism evidence="4 5">
    <name type="scientific">Herbidospora solisilvae</name>
    <dbReference type="NCBI Taxonomy" id="2696284"/>
    <lineage>
        <taxon>Bacteria</taxon>
        <taxon>Bacillati</taxon>
        <taxon>Actinomycetota</taxon>
        <taxon>Actinomycetes</taxon>
        <taxon>Streptosporangiales</taxon>
        <taxon>Streptosporangiaceae</taxon>
        <taxon>Herbidospora</taxon>
    </lineage>
</organism>
<keyword evidence="5" id="KW-1185">Reference proteome</keyword>
<sequence length="251" mass="26695">MTTPSAAGIWLRRYHASPSASAELVCFPHAGGAAAYWYPLSALLAPGIETLAVQYPGRQDRHREPPVTDLHTLADRLAEVLAGPPARPRVFLGHSMGASLAYEVAARLEGRPGAPARLILSGRRAPSRWRPSPEPSGDAALVARVRALGGTDAHRLTDPDVLELVLPALRADHLALAGYRDTPGVAVSCPVTAFAGERDEEAPVDDVAAWRHHTTGGFDLRVFPGGHFFIADDAPGTARLIADLVRAVPTR</sequence>
<dbReference type="InterPro" id="IPR012223">
    <property type="entry name" value="TEII"/>
</dbReference>
<feature type="domain" description="Thioesterase TesA-like" evidence="3">
    <location>
        <begin position="25"/>
        <end position="245"/>
    </location>
</feature>
<evidence type="ECO:0000313" key="4">
    <source>
        <dbReference type="EMBL" id="NAS26995.1"/>
    </source>
</evidence>
<keyword evidence="2 4" id="KW-0378">Hydrolase</keyword>
<accession>A0A7C9NJK6</accession>
<dbReference type="SUPFAM" id="SSF53474">
    <property type="entry name" value="alpha/beta-Hydrolases"/>
    <property type="match status" value="1"/>
</dbReference>
<dbReference type="Proteomes" id="UP000479526">
    <property type="component" value="Unassembled WGS sequence"/>
</dbReference>
<comment type="caution">
    <text evidence="4">The sequence shown here is derived from an EMBL/GenBank/DDBJ whole genome shotgun (WGS) entry which is preliminary data.</text>
</comment>
<dbReference type="EMBL" id="WXEW01000013">
    <property type="protein sequence ID" value="NAS26995.1"/>
    <property type="molecule type" value="Genomic_DNA"/>
</dbReference>
<dbReference type="InterPro" id="IPR029058">
    <property type="entry name" value="AB_hydrolase_fold"/>
</dbReference>
<dbReference type="SMART" id="SM00824">
    <property type="entry name" value="PKS_TE"/>
    <property type="match status" value="1"/>
</dbReference>
<gene>
    <name evidence="4" type="ORF">GT755_35660</name>
</gene>
<evidence type="ECO:0000259" key="3">
    <source>
        <dbReference type="SMART" id="SM00824"/>
    </source>
</evidence>
<protein>
    <submittedName>
        <fullName evidence="4">Alpha/beta fold hydrolase</fullName>
    </submittedName>
</protein>
<dbReference type="PANTHER" id="PTHR11487:SF0">
    <property type="entry name" value="S-ACYL FATTY ACID SYNTHASE THIOESTERASE, MEDIUM CHAIN"/>
    <property type="match status" value="1"/>
</dbReference>
<dbReference type="PANTHER" id="PTHR11487">
    <property type="entry name" value="THIOESTERASE"/>
    <property type="match status" value="1"/>
</dbReference>
<dbReference type="Pfam" id="PF00975">
    <property type="entry name" value="Thioesterase"/>
    <property type="match status" value="1"/>
</dbReference>
<dbReference type="AlphaFoldDB" id="A0A7C9NJK6"/>
<dbReference type="InterPro" id="IPR001031">
    <property type="entry name" value="Thioesterase"/>
</dbReference>
<evidence type="ECO:0000256" key="1">
    <source>
        <dbReference type="ARBA" id="ARBA00007169"/>
    </source>
</evidence>
<dbReference type="InterPro" id="IPR020802">
    <property type="entry name" value="TesA-like"/>
</dbReference>
<evidence type="ECO:0000313" key="5">
    <source>
        <dbReference type="Proteomes" id="UP000479526"/>
    </source>
</evidence>
<comment type="similarity">
    <text evidence="1">Belongs to the thioesterase family.</text>
</comment>
<dbReference type="GO" id="GO:0008610">
    <property type="term" value="P:lipid biosynthetic process"/>
    <property type="evidence" value="ECO:0007669"/>
    <property type="project" value="TreeGrafter"/>
</dbReference>
<proteinExistence type="inferred from homology"/>
<name>A0A7C9NJK6_9ACTN</name>